<evidence type="ECO:0000313" key="7">
    <source>
        <dbReference type="EMBL" id="SUA20101.1"/>
    </source>
</evidence>
<dbReference type="GO" id="GO:0051301">
    <property type="term" value="P:cell division"/>
    <property type="evidence" value="ECO:0007669"/>
    <property type="project" value="InterPro"/>
</dbReference>
<reference evidence="7" key="1">
    <citation type="submission" date="2018-06" db="EMBL/GenBank/DDBJ databases">
        <authorList>
            <consortium name="Pathogen Informatics"/>
            <person name="Doyle S."/>
        </authorList>
    </citation>
    <scope>NUCLEOTIDE SEQUENCE [LARGE SCALE GENOMIC DNA]</scope>
    <source>
        <strain evidence="7">NCTC11421</strain>
    </source>
</reference>
<feature type="transmembrane region" description="Helical" evidence="6">
    <location>
        <begin position="59"/>
        <end position="79"/>
    </location>
</feature>
<evidence type="ECO:0000256" key="5">
    <source>
        <dbReference type="ARBA" id="ARBA00023136"/>
    </source>
</evidence>
<dbReference type="GO" id="GO:0016020">
    <property type="term" value="C:membrane"/>
    <property type="evidence" value="ECO:0007669"/>
    <property type="project" value="UniProtKB-SubCell"/>
</dbReference>
<name>A0A378VV81_NEIGO</name>
<keyword evidence="3" id="KW-0133">Cell shape</keyword>
<protein>
    <submittedName>
        <fullName evidence="7">FtsW</fullName>
    </submittedName>
</protein>
<gene>
    <name evidence="7" type="ORF">NCTC11421_00181</name>
</gene>
<comment type="subcellular location">
    <subcellularLocation>
        <location evidence="1">Membrane</location>
        <topology evidence="1">Multi-pass membrane protein</topology>
    </subcellularLocation>
</comment>
<keyword evidence="5 6" id="KW-0472">Membrane</keyword>
<keyword evidence="4 6" id="KW-1133">Transmembrane helix</keyword>
<dbReference type="EMBL" id="UGRI01000001">
    <property type="protein sequence ID" value="SUA20101.1"/>
    <property type="molecule type" value="Genomic_DNA"/>
</dbReference>
<proteinExistence type="predicted"/>
<keyword evidence="2 6" id="KW-0812">Transmembrane</keyword>
<sequence length="81" mass="8858">MGDGVHTLLLDRPIVRDGRKFDAPLLWMVVLMTAFGLLMIYSASVYLASKEGGDQFFYLTRQAGFVVAGLIASGFYGFFAG</sequence>
<dbReference type="InterPro" id="IPR001182">
    <property type="entry name" value="FtsW/RodA"/>
</dbReference>
<organism evidence="7">
    <name type="scientific">Neisseria gonorrhoeae</name>
    <dbReference type="NCBI Taxonomy" id="485"/>
    <lineage>
        <taxon>Bacteria</taxon>
        <taxon>Pseudomonadati</taxon>
        <taxon>Pseudomonadota</taxon>
        <taxon>Betaproteobacteria</taxon>
        <taxon>Neisseriales</taxon>
        <taxon>Neisseriaceae</taxon>
        <taxon>Neisseria</taxon>
    </lineage>
</organism>
<dbReference type="Pfam" id="PF01098">
    <property type="entry name" value="FTSW_RODA_SPOVE"/>
    <property type="match status" value="1"/>
</dbReference>
<evidence type="ECO:0000256" key="1">
    <source>
        <dbReference type="ARBA" id="ARBA00004141"/>
    </source>
</evidence>
<evidence type="ECO:0000256" key="6">
    <source>
        <dbReference type="SAM" id="Phobius"/>
    </source>
</evidence>
<feature type="transmembrane region" description="Helical" evidence="6">
    <location>
        <begin position="25"/>
        <end position="47"/>
    </location>
</feature>
<evidence type="ECO:0000256" key="4">
    <source>
        <dbReference type="ARBA" id="ARBA00022989"/>
    </source>
</evidence>
<dbReference type="GO" id="GO:0008360">
    <property type="term" value="P:regulation of cell shape"/>
    <property type="evidence" value="ECO:0007669"/>
    <property type="project" value="UniProtKB-KW"/>
</dbReference>
<accession>A0A378VV81</accession>
<dbReference type="AlphaFoldDB" id="A0A378VV81"/>
<evidence type="ECO:0000256" key="2">
    <source>
        <dbReference type="ARBA" id="ARBA00022692"/>
    </source>
</evidence>
<evidence type="ECO:0000256" key="3">
    <source>
        <dbReference type="ARBA" id="ARBA00022960"/>
    </source>
</evidence>